<evidence type="ECO:0000313" key="3">
    <source>
        <dbReference type="Proteomes" id="UP000594220"/>
    </source>
</evidence>
<name>A0A7M4ES60_CROPO</name>
<proteinExistence type="predicted"/>
<reference evidence="2" key="1">
    <citation type="submission" date="2025-08" db="UniProtKB">
        <authorList>
            <consortium name="Ensembl"/>
        </authorList>
    </citation>
    <scope>IDENTIFICATION</scope>
</reference>
<accession>A0A7M4ES60</accession>
<sequence>MAKRGYPGWPEGKEKKAYWQWKQGVRTKEEYTFLTQACRDLVRKAKAALELRLASGIKDNKKSFFKYIGSKKSQGNIGPLQGRTGQLVTDAREKAELFNKFFASVFLSADNGVLSGDSLERPGKDESPPTVISDLVNDYLEGLDVSRSAGPDDLHLWVLRELAGIIAEPLARLFEDSWYSGQVPEDWKRANVVPIFKKGRKEEPGNYRPVSLTSILGKVFEKIIKGHICESPAGEVMLRGNQHGFVLGQSCLTNLGSFYDQVTKSLDGKEDIDVIFLDFQKAFDTVSHPILAGKLRDCGTDECTVTWVANWLQGQTQRVGVDGSMSTWKGVGSGVPQGSVLGPVPFNIFISDLDEGVESTLFKFTDDTKLCGKVNTPAGRDRIQADLNRLEKWADQNRMQFNKDKCTVLHLGRGNQHYGYRLGAAPLGSTEAERDLGVRIDSRIIRVTNATKQ</sequence>
<dbReference type="PANTHER" id="PTHR33332">
    <property type="entry name" value="REVERSE TRANSCRIPTASE DOMAIN-CONTAINING PROTEIN"/>
    <property type="match status" value="1"/>
</dbReference>
<dbReference type="Ensembl" id="ENSCPRT00005016517.1">
    <property type="protein sequence ID" value="ENSCPRP00005014062.1"/>
    <property type="gene ID" value="ENSCPRG00005009906.1"/>
</dbReference>
<dbReference type="GeneTree" id="ENSGT01150000286902"/>
<dbReference type="Pfam" id="PF00078">
    <property type="entry name" value="RVT_1"/>
    <property type="match status" value="1"/>
</dbReference>
<reference evidence="2" key="2">
    <citation type="submission" date="2025-09" db="UniProtKB">
        <authorList>
            <consortium name="Ensembl"/>
        </authorList>
    </citation>
    <scope>IDENTIFICATION</scope>
</reference>
<evidence type="ECO:0000259" key="1">
    <source>
        <dbReference type="PROSITE" id="PS50878"/>
    </source>
</evidence>
<feature type="domain" description="Reverse transcriptase" evidence="1">
    <location>
        <begin position="176"/>
        <end position="422"/>
    </location>
</feature>
<evidence type="ECO:0000313" key="2">
    <source>
        <dbReference type="Ensembl" id="ENSCPRP00005014062.1"/>
    </source>
</evidence>
<dbReference type="PROSITE" id="PS50878">
    <property type="entry name" value="RT_POL"/>
    <property type="match status" value="1"/>
</dbReference>
<keyword evidence="3" id="KW-1185">Reference proteome</keyword>
<protein>
    <recommendedName>
        <fullName evidence="1">Reverse transcriptase domain-containing protein</fullName>
    </recommendedName>
</protein>
<organism evidence="2 3">
    <name type="scientific">Crocodylus porosus</name>
    <name type="common">Saltwater crocodile</name>
    <name type="synonym">Estuarine crocodile</name>
    <dbReference type="NCBI Taxonomy" id="8502"/>
    <lineage>
        <taxon>Eukaryota</taxon>
        <taxon>Metazoa</taxon>
        <taxon>Chordata</taxon>
        <taxon>Craniata</taxon>
        <taxon>Vertebrata</taxon>
        <taxon>Euteleostomi</taxon>
        <taxon>Archelosauria</taxon>
        <taxon>Archosauria</taxon>
        <taxon>Crocodylia</taxon>
        <taxon>Longirostres</taxon>
        <taxon>Crocodylidae</taxon>
        <taxon>Crocodylus</taxon>
    </lineage>
</organism>
<dbReference type="Proteomes" id="UP000594220">
    <property type="component" value="Unplaced"/>
</dbReference>
<dbReference type="InterPro" id="IPR000477">
    <property type="entry name" value="RT_dom"/>
</dbReference>
<dbReference type="OMA" id="PRQHIQK"/>
<dbReference type="CDD" id="cd01650">
    <property type="entry name" value="RT_nLTR_like"/>
    <property type="match status" value="1"/>
</dbReference>
<dbReference type="AlphaFoldDB" id="A0A7M4ES60"/>